<protein>
    <submittedName>
        <fullName evidence="1">Uncharacterized protein</fullName>
    </submittedName>
</protein>
<dbReference type="Proteomes" id="UP000054279">
    <property type="component" value="Unassembled WGS sequence"/>
</dbReference>
<evidence type="ECO:0000313" key="2">
    <source>
        <dbReference type="Proteomes" id="UP000054279"/>
    </source>
</evidence>
<name>A0A0C9TFH0_SPHS4</name>
<accession>A0A0C9TFH0</accession>
<dbReference type="HOGENOM" id="CLU_1161772_0_0_1"/>
<proteinExistence type="predicted"/>
<dbReference type="EMBL" id="KN837315">
    <property type="protein sequence ID" value="KIJ28103.1"/>
    <property type="molecule type" value="Genomic_DNA"/>
</dbReference>
<dbReference type="AlphaFoldDB" id="A0A0C9TFH0"/>
<evidence type="ECO:0000313" key="1">
    <source>
        <dbReference type="EMBL" id="KIJ28103.1"/>
    </source>
</evidence>
<keyword evidence="2" id="KW-1185">Reference proteome</keyword>
<reference evidence="1 2" key="1">
    <citation type="submission" date="2014-06" db="EMBL/GenBank/DDBJ databases">
        <title>Evolutionary Origins and Diversification of the Mycorrhizal Mutualists.</title>
        <authorList>
            <consortium name="DOE Joint Genome Institute"/>
            <consortium name="Mycorrhizal Genomics Consortium"/>
            <person name="Kohler A."/>
            <person name="Kuo A."/>
            <person name="Nagy L.G."/>
            <person name="Floudas D."/>
            <person name="Copeland A."/>
            <person name="Barry K.W."/>
            <person name="Cichocki N."/>
            <person name="Veneault-Fourrey C."/>
            <person name="LaButti K."/>
            <person name="Lindquist E.A."/>
            <person name="Lipzen A."/>
            <person name="Lundell T."/>
            <person name="Morin E."/>
            <person name="Murat C."/>
            <person name="Riley R."/>
            <person name="Ohm R."/>
            <person name="Sun H."/>
            <person name="Tunlid A."/>
            <person name="Henrissat B."/>
            <person name="Grigoriev I.V."/>
            <person name="Hibbett D.S."/>
            <person name="Martin F."/>
        </authorList>
    </citation>
    <scope>NUCLEOTIDE SEQUENCE [LARGE SCALE GENOMIC DNA]</scope>
    <source>
        <strain evidence="1 2">SS14</strain>
    </source>
</reference>
<sequence length="239" mass="27365">MPVPIINLIACSRHLFVRSINRNKLDDYAPHFEAFNSDTFTSFVTILFIALQGRNMCILNFVLLSIALVVKAQLSTNQTVVLTSSFNIQVTEYVNNTFNDTFHKYAVKQDVTDFKSTVLGGGQSHHNISILDVKKRPQNMFQGNELMRFAANEVRLMIDEHGVYRLTAYSNVDIVHVNKEEDTKPRIQLRIPIAILANRLPKILLLPLLWQHKVPLGLNKKTADELRRIVNRHLDNTCK</sequence>
<gene>
    <name evidence="1" type="ORF">M422DRAFT_54765</name>
</gene>
<organism evidence="1 2">
    <name type="scientific">Sphaerobolus stellatus (strain SS14)</name>
    <dbReference type="NCBI Taxonomy" id="990650"/>
    <lineage>
        <taxon>Eukaryota</taxon>
        <taxon>Fungi</taxon>
        <taxon>Dikarya</taxon>
        <taxon>Basidiomycota</taxon>
        <taxon>Agaricomycotina</taxon>
        <taxon>Agaricomycetes</taxon>
        <taxon>Phallomycetidae</taxon>
        <taxon>Geastrales</taxon>
        <taxon>Sphaerobolaceae</taxon>
        <taxon>Sphaerobolus</taxon>
    </lineage>
</organism>